<dbReference type="EC" id="1.1.2.4" evidence="9"/>
<dbReference type="InterPro" id="IPR016164">
    <property type="entry name" value="FAD-linked_Oxase-like_C"/>
</dbReference>
<evidence type="ECO:0000256" key="8">
    <source>
        <dbReference type="ARBA" id="ARBA00023128"/>
    </source>
</evidence>
<dbReference type="FunFam" id="1.10.45.10:FF:000001">
    <property type="entry name" value="D-lactate dehydrogenase mitochondrial"/>
    <property type="match status" value="1"/>
</dbReference>
<keyword evidence="6" id="KW-0809">Transit peptide</keyword>
<dbReference type="GO" id="GO:0071949">
    <property type="term" value="F:FAD binding"/>
    <property type="evidence" value="ECO:0007669"/>
    <property type="project" value="InterPro"/>
</dbReference>
<evidence type="ECO:0000256" key="5">
    <source>
        <dbReference type="ARBA" id="ARBA00022827"/>
    </source>
</evidence>
<keyword evidence="4" id="KW-0285">Flavoprotein</keyword>
<dbReference type="InterPro" id="IPR016166">
    <property type="entry name" value="FAD-bd_PCMH"/>
</dbReference>
<evidence type="ECO:0000256" key="6">
    <source>
        <dbReference type="ARBA" id="ARBA00022946"/>
    </source>
</evidence>
<dbReference type="Proteomes" id="UP000030671">
    <property type="component" value="Unassembled WGS sequence"/>
</dbReference>
<comment type="similarity">
    <text evidence="3">Belongs to the FAD-binding oxidoreductase/transferase type 4 family.</text>
</comment>
<proteinExistence type="inferred from homology"/>
<evidence type="ECO:0000259" key="11">
    <source>
        <dbReference type="PROSITE" id="PS51387"/>
    </source>
</evidence>
<dbReference type="GO" id="GO:1903457">
    <property type="term" value="P:lactate catabolic process"/>
    <property type="evidence" value="ECO:0007669"/>
    <property type="project" value="TreeGrafter"/>
</dbReference>
<dbReference type="Gene3D" id="3.30.70.2740">
    <property type="match status" value="1"/>
</dbReference>
<dbReference type="Gene3D" id="3.30.465.10">
    <property type="match status" value="1"/>
</dbReference>
<dbReference type="SUPFAM" id="SSF56176">
    <property type="entry name" value="FAD-binding/transporter-associated domain-like"/>
    <property type="match status" value="1"/>
</dbReference>
<evidence type="ECO:0000256" key="7">
    <source>
        <dbReference type="ARBA" id="ARBA00023002"/>
    </source>
</evidence>
<dbReference type="GO" id="GO:0005739">
    <property type="term" value="C:mitochondrion"/>
    <property type="evidence" value="ECO:0007669"/>
    <property type="project" value="UniProtKB-SubCell"/>
</dbReference>
<comment type="catalytic activity">
    <reaction evidence="10">
        <text>(R)-lactate + 2 Fe(III)-[cytochrome c] = 2 Fe(II)-[cytochrome c] + pyruvate + 2 H(+)</text>
        <dbReference type="Rhea" id="RHEA:13521"/>
        <dbReference type="Rhea" id="RHEA-COMP:10350"/>
        <dbReference type="Rhea" id="RHEA-COMP:14399"/>
        <dbReference type="ChEBI" id="CHEBI:15361"/>
        <dbReference type="ChEBI" id="CHEBI:15378"/>
        <dbReference type="ChEBI" id="CHEBI:16004"/>
        <dbReference type="ChEBI" id="CHEBI:29033"/>
        <dbReference type="ChEBI" id="CHEBI:29034"/>
        <dbReference type="EC" id="1.1.2.4"/>
    </reaction>
</comment>
<comment type="cofactor">
    <cofactor evidence="1">
        <name>FAD</name>
        <dbReference type="ChEBI" id="CHEBI:57692"/>
    </cofactor>
</comment>
<dbReference type="InterPro" id="IPR016169">
    <property type="entry name" value="FAD-bd_PCMH_sub2"/>
</dbReference>
<keyword evidence="5" id="KW-0274">FAD</keyword>
<evidence type="ECO:0000256" key="10">
    <source>
        <dbReference type="ARBA" id="ARBA00051436"/>
    </source>
</evidence>
<reference evidence="12 13" key="1">
    <citation type="journal article" date="2012" name="New Phytol.">
        <title>Insight into trade-off between wood decay and parasitism from the genome of a fungal forest pathogen.</title>
        <authorList>
            <person name="Olson A."/>
            <person name="Aerts A."/>
            <person name="Asiegbu F."/>
            <person name="Belbahri L."/>
            <person name="Bouzid O."/>
            <person name="Broberg A."/>
            <person name="Canback B."/>
            <person name="Coutinho P.M."/>
            <person name="Cullen D."/>
            <person name="Dalman K."/>
            <person name="Deflorio G."/>
            <person name="van Diepen L.T."/>
            <person name="Dunand C."/>
            <person name="Duplessis S."/>
            <person name="Durling M."/>
            <person name="Gonthier P."/>
            <person name="Grimwood J."/>
            <person name="Fossdal C.G."/>
            <person name="Hansson D."/>
            <person name="Henrissat B."/>
            <person name="Hietala A."/>
            <person name="Himmelstrand K."/>
            <person name="Hoffmeister D."/>
            <person name="Hogberg N."/>
            <person name="James T.Y."/>
            <person name="Karlsson M."/>
            <person name="Kohler A."/>
            <person name="Kues U."/>
            <person name="Lee Y.H."/>
            <person name="Lin Y.C."/>
            <person name="Lind M."/>
            <person name="Lindquist E."/>
            <person name="Lombard V."/>
            <person name="Lucas S."/>
            <person name="Lunden K."/>
            <person name="Morin E."/>
            <person name="Murat C."/>
            <person name="Park J."/>
            <person name="Raffaello T."/>
            <person name="Rouze P."/>
            <person name="Salamov A."/>
            <person name="Schmutz J."/>
            <person name="Solheim H."/>
            <person name="Stahlberg J."/>
            <person name="Velez H."/>
            <person name="de Vries R.P."/>
            <person name="Wiebenga A."/>
            <person name="Woodward S."/>
            <person name="Yakovlev I."/>
            <person name="Garbelotto M."/>
            <person name="Martin F."/>
            <person name="Grigoriev I.V."/>
            <person name="Stenlid J."/>
        </authorList>
    </citation>
    <scope>NUCLEOTIDE SEQUENCE [LARGE SCALE GENOMIC DNA]</scope>
    <source>
        <strain evidence="12 13">TC 32-1</strain>
    </source>
</reference>
<evidence type="ECO:0000256" key="4">
    <source>
        <dbReference type="ARBA" id="ARBA00022630"/>
    </source>
</evidence>
<dbReference type="KEGG" id="hir:HETIRDRAFT_423112"/>
<accession>W4JPM3</accession>
<dbReference type="EMBL" id="KI925466">
    <property type="protein sequence ID" value="ETW75419.1"/>
    <property type="molecule type" value="Genomic_DNA"/>
</dbReference>
<protein>
    <recommendedName>
        <fullName evidence="9">D-lactate dehydrogenase (cytochrome)</fullName>
        <ecNumber evidence="9">1.1.2.4</ecNumber>
    </recommendedName>
</protein>
<dbReference type="InterPro" id="IPR004113">
    <property type="entry name" value="FAD-bd_oxidored_4_C"/>
</dbReference>
<dbReference type="HOGENOM" id="CLU_017779_3_3_1"/>
<name>W4JPM3_HETIT</name>
<comment type="subcellular location">
    <subcellularLocation>
        <location evidence="2">Mitochondrion</location>
    </subcellularLocation>
</comment>
<evidence type="ECO:0000256" key="2">
    <source>
        <dbReference type="ARBA" id="ARBA00004173"/>
    </source>
</evidence>
<gene>
    <name evidence="12" type="ORF">HETIRDRAFT_423112</name>
</gene>
<evidence type="ECO:0000256" key="1">
    <source>
        <dbReference type="ARBA" id="ARBA00001974"/>
    </source>
</evidence>
<keyword evidence="8" id="KW-0496">Mitochondrion</keyword>
<dbReference type="InterPro" id="IPR036318">
    <property type="entry name" value="FAD-bd_PCMH-like_sf"/>
</dbReference>
<dbReference type="InParanoid" id="W4JPM3"/>
<dbReference type="eggNOG" id="KOG1231">
    <property type="taxonomic scope" value="Eukaryota"/>
</dbReference>
<dbReference type="RefSeq" id="XP_009552839.1">
    <property type="nucleotide sequence ID" value="XM_009554544.1"/>
</dbReference>
<dbReference type="Gene3D" id="1.10.45.10">
    <property type="entry name" value="Vanillyl-alcohol Oxidase, Chain A, domain 4"/>
    <property type="match status" value="1"/>
</dbReference>
<dbReference type="SUPFAM" id="SSF55103">
    <property type="entry name" value="FAD-linked oxidases, C-terminal domain"/>
    <property type="match status" value="1"/>
</dbReference>
<organism evidence="12 13">
    <name type="scientific">Heterobasidion irregulare (strain TC 32-1)</name>
    <dbReference type="NCBI Taxonomy" id="747525"/>
    <lineage>
        <taxon>Eukaryota</taxon>
        <taxon>Fungi</taxon>
        <taxon>Dikarya</taxon>
        <taxon>Basidiomycota</taxon>
        <taxon>Agaricomycotina</taxon>
        <taxon>Agaricomycetes</taxon>
        <taxon>Russulales</taxon>
        <taxon>Bondarzewiaceae</taxon>
        <taxon>Heterobasidion</taxon>
        <taxon>Heterobasidion annosum species complex</taxon>
    </lineage>
</organism>
<dbReference type="Pfam" id="PF02913">
    <property type="entry name" value="FAD-oxidase_C"/>
    <property type="match status" value="1"/>
</dbReference>
<dbReference type="PROSITE" id="PS51387">
    <property type="entry name" value="FAD_PCMH"/>
    <property type="match status" value="1"/>
</dbReference>
<dbReference type="STRING" id="747525.W4JPM3"/>
<evidence type="ECO:0000313" key="13">
    <source>
        <dbReference type="Proteomes" id="UP000030671"/>
    </source>
</evidence>
<dbReference type="PANTHER" id="PTHR11748">
    <property type="entry name" value="D-LACTATE DEHYDROGENASE"/>
    <property type="match status" value="1"/>
</dbReference>
<dbReference type="InterPro" id="IPR016171">
    <property type="entry name" value="Vanillyl_alc_oxidase_C-sub2"/>
</dbReference>
<dbReference type="PANTHER" id="PTHR11748:SF111">
    <property type="entry name" value="D-LACTATE DEHYDROGENASE, MITOCHONDRIAL-RELATED"/>
    <property type="match status" value="1"/>
</dbReference>
<feature type="domain" description="FAD-binding PCMH-type" evidence="11">
    <location>
        <begin position="109"/>
        <end position="285"/>
    </location>
</feature>
<keyword evidence="13" id="KW-1185">Reference proteome</keyword>
<dbReference type="OrthoDB" id="7786253at2759"/>
<dbReference type="GO" id="GO:0008720">
    <property type="term" value="F:D-lactate dehydrogenase (NAD+) activity"/>
    <property type="evidence" value="ECO:0007669"/>
    <property type="project" value="TreeGrafter"/>
</dbReference>
<dbReference type="InterPro" id="IPR006094">
    <property type="entry name" value="Oxid_FAD_bind_N"/>
</dbReference>
<evidence type="ECO:0000313" key="12">
    <source>
        <dbReference type="EMBL" id="ETW75419.1"/>
    </source>
</evidence>
<dbReference type="Pfam" id="PF01565">
    <property type="entry name" value="FAD_binding_4"/>
    <property type="match status" value="1"/>
</dbReference>
<sequence>MLCLSQRTFQGLCRQRPARFAFRLAVAASSRSRPPTFSMRCLTTHAPHNKPTAISKASYAAAEPVARAYASTDEVQRAIDELRRALPGKNRVVTDADALRTYGFSENSYHPSAPHAVVVRPMSTEDVVRVVDIARGYRVPITAYSGATSLEGHFAGFESRSICLDMSGMDQILNINVGDGDLTCQSGARWEDINQTLKDKNIPLFFPTIGGMVGTGCSGTNAVRYGTARSEWFLNLTVVLPNGKVIKTRRRARKSAAGFDTTKLFIGAEGTLATLRLAPVVPTKVAMAQFANVGQAVNAVQEILLSPYGSNIRNAINAAGLIDRPLPVKDSLFFKIQGAPEAIQRAADTVKKIVRKHGSSQFAFAATDQEATDLWQNRKYALTSTLAAHPGSRCWTTDVCVPVSNLPELVHETKKDMDGSGIKYTIVGHVGDGNFHALMLFKNDEELQTVSAAVHRLVHRALSLDGTCTGEHGVGIGKKEYLVEELGEGTVQLMKVVKHAVDPLNIMNPGKLYPDDPESK</sequence>
<keyword evidence="7" id="KW-0560">Oxidoreductase</keyword>
<dbReference type="AlphaFoldDB" id="W4JPM3"/>
<dbReference type="GeneID" id="20673870"/>
<dbReference type="FunFam" id="3.30.70.2740:FF:000001">
    <property type="entry name" value="D-lactate dehydrogenase mitochondrial"/>
    <property type="match status" value="1"/>
</dbReference>
<evidence type="ECO:0000256" key="9">
    <source>
        <dbReference type="ARBA" id="ARBA00038897"/>
    </source>
</evidence>
<dbReference type="GO" id="GO:0004458">
    <property type="term" value="F:D-lactate dehydrogenase (cytochrome) activity"/>
    <property type="evidence" value="ECO:0007669"/>
    <property type="project" value="UniProtKB-EC"/>
</dbReference>
<evidence type="ECO:0000256" key="3">
    <source>
        <dbReference type="ARBA" id="ARBA00008000"/>
    </source>
</evidence>